<proteinExistence type="predicted"/>
<reference evidence="3" key="1">
    <citation type="journal article" date="2019" name="Int. J. Syst. Evol. Microbiol.">
        <title>The Global Catalogue of Microorganisms (GCM) 10K type strain sequencing project: providing services to taxonomists for standard genome sequencing and annotation.</title>
        <authorList>
            <consortium name="The Broad Institute Genomics Platform"/>
            <consortium name="The Broad Institute Genome Sequencing Center for Infectious Disease"/>
            <person name="Wu L."/>
            <person name="Ma J."/>
        </authorList>
    </citation>
    <scope>NUCLEOTIDE SEQUENCE [LARGE SCALE GENOMIC DNA]</scope>
    <source>
        <strain evidence="3">CGMCC 4.7466</strain>
    </source>
</reference>
<dbReference type="EMBL" id="JBHSJJ010000008">
    <property type="protein sequence ID" value="MFC4873012.1"/>
    <property type="molecule type" value="Genomic_DNA"/>
</dbReference>
<accession>A0ABV9T3C2</accession>
<keyword evidence="3" id="KW-1185">Reference proteome</keyword>
<evidence type="ECO:0000313" key="3">
    <source>
        <dbReference type="Proteomes" id="UP001595818"/>
    </source>
</evidence>
<feature type="signal peptide" evidence="1">
    <location>
        <begin position="1"/>
        <end position="22"/>
    </location>
</feature>
<evidence type="ECO:0000256" key="1">
    <source>
        <dbReference type="SAM" id="SignalP"/>
    </source>
</evidence>
<organism evidence="2 3">
    <name type="scientific">Negadavirga shengliensis</name>
    <dbReference type="NCBI Taxonomy" id="1389218"/>
    <lineage>
        <taxon>Bacteria</taxon>
        <taxon>Pseudomonadati</taxon>
        <taxon>Bacteroidota</taxon>
        <taxon>Cytophagia</taxon>
        <taxon>Cytophagales</taxon>
        <taxon>Cyclobacteriaceae</taxon>
        <taxon>Negadavirga</taxon>
    </lineage>
</organism>
<dbReference type="Proteomes" id="UP001595818">
    <property type="component" value="Unassembled WGS sequence"/>
</dbReference>
<name>A0ABV9T3C2_9BACT</name>
<dbReference type="Pfam" id="PF11175">
    <property type="entry name" value="DUF2961"/>
    <property type="match status" value="1"/>
</dbReference>
<keyword evidence="2" id="KW-0378">Hydrolase</keyword>
<gene>
    <name evidence="2" type="ORF">ACFPFU_15040</name>
</gene>
<keyword evidence="1" id="KW-0732">Signal</keyword>
<feature type="chain" id="PRO_5046713603" evidence="1">
    <location>
        <begin position="23"/>
        <end position="659"/>
    </location>
</feature>
<dbReference type="InterPro" id="IPR021345">
    <property type="entry name" value="DUF2961"/>
</dbReference>
<evidence type="ECO:0000313" key="2">
    <source>
        <dbReference type="EMBL" id="MFC4873012.1"/>
    </source>
</evidence>
<dbReference type="RefSeq" id="WP_377065592.1">
    <property type="nucleotide sequence ID" value="NZ_JBHSJJ010000008.1"/>
</dbReference>
<comment type="caution">
    <text evidence="2">The sequence shown here is derived from an EMBL/GenBank/DDBJ whole genome shotgun (WGS) entry which is preliminary data.</text>
</comment>
<sequence length="659" mass="75054">MKTTNRHRLAIILLLAMIQLGACQNKRGGSDRTWFFAEPFPYLDRAKSFQISSYDTTGGNNDRINIHADSTVTIANIQGEGMITRMWFTIDSRDPHFLRHILLRIYWDDEAFPSVEVPIGDFFGSGFDYRHHLPRYVGMSSGGYYCYFPMPFKKGARIEIANETGEEVYAFYYQINYYALEKGTLPTDTDYFHAYWNRDIRTDYPENYVALEAEGDGFFVGLNFNGQPYNRSLFYLEGDEMIFVDGETRPSVYGTGLEDYFTSGWYFQDGEFSALYHGLTLLDTENGRVTAYRHHIPDAIPFKESISVTLEHGHGNKEAADFSTTVFWYQREPHAPFPVMKGPRQRTPLTRLIPNNAIPPSALKVKPPGKAQVEDVGHLGPDWLDNEQLVSKDDAFTLVLKDLEEAAYEVDIFMSQGPDFGTISILHQDKPLASFHGHADKLSPKGKIGLGTLNPDEEGKLEIRFEAEKGTSGKTGAGIDAFVLTPKREYVPEWYLIGPFPNPRLSDYQRFGLDSAYTPEKSTALDKTHVGIDGQPLKWFKVSDGKGGYDMGLWQYFDPYEFIIIYAHTYIYSPEEQSVKMFIGSDDGSKVFLNDQMIYRFLDVRIAAPDQDEVEVTLKKGWNKLLVKAENNFGGFAFYLRFSDPLNNLHYSADKKPPL</sequence>
<dbReference type="GO" id="GO:0016787">
    <property type="term" value="F:hydrolase activity"/>
    <property type="evidence" value="ECO:0007669"/>
    <property type="project" value="UniProtKB-KW"/>
</dbReference>
<protein>
    <submittedName>
        <fullName evidence="2">Glycoside hydrolase family 172 protein</fullName>
    </submittedName>
</protein>
<dbReference type="Gene3D" id="2.60.120.1390">
    <property type="match status" value="2"/>
</dbReference>